<organism evidence="2 3">
    <name type="scientific">Blautia argi</name>
    <dbReference type="NCBI Taxonomy" id="1912897"/>
    <lineage>
        <taxon>Bacteria</taxon>
        <taxon>Bacillati</taxon>
        <taxon>Bacillota</taxon>
        <taxon>Clostridia</taxon>
        <taxon>Lachnospirales</taxon>
        <taxon>Lachnospiraceae</taxon>
        <taxon>Blautia</taxon>
    </lineage>
</organism>
<keyword evidence="1" id="KW-1133">Transmembrane helix</keyword>
<keyword evidence="1" id="KW-0812">Transmembrane</keyword>
<evidence type="ECO:0000313" key="3">
    <source>
        <dbReference type="Proteomes" id="UP000250003"/>
    </source>
</evidence>
<keyword evidence="3" id="KW-1185">Reference proteome</keyword>
<dbReference type="OrthoDB" id="1766220at2"/>
<feature type="transmembrane region" description="Helical" evidence="1">
    <location>
        <begin position="189"/>
        <end position="206"/>
    </location>
</feature>
<accession>A0A2Z4UD44</accession>
<feature type="transmembrane region" description="Helical" evidence="1">
    <location>
        <begin position="51"/>
        <end position="79"/>
    </location>
</feature>
<gene>
    <name evidence="2" type="ORF">DQQ01_13225</name>
</gene>
<feature type="transmembrane region" description="Helical" evidence="1">
    <location>
        <begin position="20"/>
        <end position="39"/>
    </location>
</feature>
<reference evidence="3" key="1">
    <citation type="submission" date="2018-06" db="EMBL/GenBank/DDBJ databases">
        <title>Description of Blautia argi sp. nov., a new anaerobic isolated from dog feces.</title>
        <authorList>
            <person name="Chang Y.-H."/>
            <person name="Paek J."/>
            <person name="Shin Y."/>
        </authorList>
    </citation>
    <scope>NUCLEOTIDE SEQUENCE [LARGE SCALE GENOMIC DNA]</scope>
    <source>
        <strain evidence="3">KCTC 15426</strain>
    </source>
</reference>
<proteinExistence type="predicted"/>
<feature type="transmembrane region" description="Helical" evidence="1">
    <location>
        <begin position="112"/>
        <end position="133"/>
    </location>
</feature>
<feature type="transmembrane region" description="Helical" evidence="1">
    <location>
        <begin position="140"/>
        <end position="158"/>
    </location>
</feature>
<name>A0A2Z4UD44_9FIRM</name>
<dbReference type="AlphaFoldDB" id="A0A2Z4UD44"/>
<evidence type="ECO:0000256" key="1">
    <source>
        <dbReference type="SAM" id="Phobius"/>
    </source>
</evidence>
<dbReference type="RefSeq" id="WP_111920402.1">
    <property type="nucleotide sequence ID" value="NZ_CAUWHR010000017.1"/>
</dbReference>
<keyword evidence="1" id="KW-0472">Membrane</keyword>
<sequence length="344" mass="38406">MTVLLELKQKIKEFYSEHDVLLLSVFKFFLAFLLFNSINSSLGFMEKLDNIFIVLILSIICAVLPVNVMTVIGCVLIVLHCYAVGLEVAGFAALLIILLLILFLRFTSEDNLALVLTPAAFRFHISAAVPIGGGLLRGPACVVPAGCGVILYFFMQVVKDKSTVLQGKETEAVQKLQILLDGLMKNQEMWLNVLAFVVVLMLVYTISRCSFDYSWRVANAVGAVVYIVIMILGGMFLNVDISMGSVILSAVLSLIIGFVLEFAVLGVDYSRSEKTQFEDDEYVYYVKAVPKSYVAQKEKSIKTISSDYDRKPEEEPDDDAIPVERVNEENFDFEKQLEESLKDL</sequence>
<dbReference type="KEGG" id="blau:DQQ01_13225"/>
<protein>
    <submittedName>
        <fullName evidence="2">Uncharacterized protein</fullName>
    </submittedName>
</protein>
<feature type="transmembrane region" description="Helical" evidence="1">
    <location>
        <begin position="86"/>
        <end position="106"/>
    </location>
</feature>
<feature type="transmembrane region" description="Helical" evidence="1">
    <location>
        <begin position="243"/>
        <end position="267"/>
    </location>
</feature>
<dbReference type="Proteomes" id="UP000250003">
    <property type="component" value="Chromosome"/>
</dbReference>
<evidence type="ECO:0000313" key="2">
    <source>
        <dbReference type="EMBL" id="AWY98941.1"/>
    </source>
</evidence>
<dbReference type="EMBL" id="CP030280">
    <property type="protein sequence ID" value="AWY98941.1"/>
    <property type="molecule type" value="Genomic_DNA"/>
</dbReference>
<feature type="transmembrane region" description="Helical" evidence="1">
    <location>
        <begin position="218"/>
        <end position="237"/>
    </location>
</feature>